<gene>
    <name evidence="2" type="ORF">SAMN05421855_101635</name>
</gene>
<evidence type="ECO:0000313" key="2">
    <source>
        <dbReference type="EMBL" id="SDE44123.1"/>
    </source>
</evidence>
<proteinExistence type="predicted"/>
<dbReference type="PROSITE" id="PS51257">
    <property type="entry name" value="PROKAR_LIPOPROTEIN"/>
    <property type="match status" value="1"/>
</dbReference>
<organism evidence="2 3">
    <name type="scientific">Ulvibacter litoralis</name>
    <dbReference type="NCBI Taxonomy" id="227084"/>
    <lineage>
        <taxon>Bacteria</taxon>
        <taxon>Pseudomonadati</taxon>
        <taxon>Bacteroidota</taxon>
        <taxon>Flavobacteriia</taxon>
        <taxon>Flavobacteriales</taxon>
        <taxon>Flavobacteriaceae</taxon>
        <taxon>Ulvibacter</taxon>
    </lineage>
</organism>
<dbReference type="InterPro" id="IPR001480">
    <property type="entry name" value="Bulb-type_lectin_dom"/>
</dbReference>
<dbReference type="OrthoDB" id="9811934at2"/>
<dbReference type="STRING" id="227084.SAMN05421855_101635"/>
<dbReference type="PANTHER" id="PTHR42754">
    <property type="entry name" value="ENDOGLUCANASE"/>
    <property type="match status" value="1"/>
</dbReference>
<sequence>MLLRSQKTIKYFLLLISFGIFISCGKDDPEPQTTSDDDPIIEEPFTGEIDFIKTYGGSNEDFGTSIIRSNDGGYMVLGSTKSSDGDLASRTGDDFDYWLLKLNASGDIVWNKTYGGSQDDTATNITQTSDGGYALSGYSRSSDGDATENAGFQDFWLVKISSDGTLQWQKSIGFSGLDQAFKMFETAEGNFFVTGFFDVSACGVNPCPGDELLPGNQTVVSKNSKHGVGEFWGILLDSNGEKIWRNYYGGTNNDRSYDAIQTSDGGFLLTGSSESVDFDITDAKGSYDFWAVRINASGEIIWTRSFGGSEIDVSYALTKTPDGNYIMVGDSRSQDQDVTAAFGNADAWAVKFDDNGSIIWQKSYGGSGFDSARSIAPLANGGYVLSGSSRSNDNDLTGNLGVNDFWLFTIDEEGELTFQTNKGGTDLDFSYSAVETSDLKLIGVGDTESNDIDIPSNRGSKDLLVIKIK</sequence>
<protein>
    <recommendedName>
        <fullName evidence="1">Bulb-type lectin domain-containing protein</fullName>
    </recommendedName>
</protein>
<feature type="domain" description="Bulb-type lectin" evidence="1">
    <location>
        <begin position="253"/>
        <end position="398"/>
    </location>
</feature>
<dbReference type="Proteomes" id="UP000199321">
    <property type="component" value="Unassembled WGS sequence"/>
</dbReference>
<accession>A0A1G7CY14</accession>
<name>A0A1G7CY14_9FLAO</name>
<dbReference type="PANTHER" id="PTHR42754:SF1">
    <property type="entry name" value="LIPOPROTEIN"/>
    <property type="match status" value="1"/>
</dbReference>
<evidence type="ECO:0000313" key="3">
    <source>
        <dbReference type="Proteomes" id="UP000199321"/>
    </source>
</evidence>
<evidence type="ECO:0000259" key="1">
    <source>
        <dbReference type="PROSITE" id="PS50927"/>
    </source>
</evidence>
<dbReference type="InterPro" id="IPR011047">
    <property type="entry name" value="Quinoprotein_ADH-like_sf"/>
</dbReference>
<dbReference type="SUPFAM" id="SSF50998">
    <property type="entry name" value="Quinoprotein alcohol dehydrogenase-like"/>
    <property type="match status" value="1"/>
</dbReference>
<dbReference type="AlphaFoldDB" id="A0A1G7CY14"/>
<dbReference type="RefSeq" id="WP_093140389.1">
    <property type="nucleotide sequence ID" value="NZ_BMWO01000001.1"/>
</dbReference>
<reference evidence="2 3" key="1">
    <citation type="submission" date="2016-10" db="EMBL/GenBank/DDBJ databases">
        <authorList>
            <person name="de Groot N.N."/>
        </authorList>
    </citation>
    <scope>NUCLEOTIDE SEQUENCE [LARGE SCALE GENOMIC DNA]</scope>
    <source>
        <strain evidence="2 3">DSM 16195</strain>
    </source>
</reference>
<dbReference type="PROSITE" id="PS50927">
    <property type="entry name" value="BULB_LECTIN"/>
    <property type="match status" value="1"/>
</dbReference>
<keyword evidence="3" id="KW-1185">Reference proteome</keyword>
<dbReference type="EMBL" id="FNBA01000001">
    <property type="protein sequence ID" value="SDE44123.1"/>
    <property type="molecule type" value="Genomic_DNA"/>
</dbReference>